<comment type="catalytic activity">
    <reaction evidence="5">
        <text>a 2'-deoxyadenosine in DNA + S-adenosyl-L-methionine = an N(6)-methyl-2'-deoxyadenosine in DNA + S-adenosyl-L-homocysteine + H(+)</text>
        <dbReference type="Rhea" id="RHEA:15197"/>
        <dbReference type="Rhea" id="RHEA-COMP:12418"/>
        <dbReference type="Rhea" id="RHEA-COMP:12419"/>
        <dbReference type="ChEBI" id="CHEBI:15378"/>
        <dbReference type="ChEBI" id="CHEBI:57856"/>
        <dbReference type="ChEBI" id="CHEBI:59789"/>
        <dbReference type="ChEBI" id="CHEBI:90615"/>
        <dbReference type="ChEBI" id="CHEBI:90616"/>
        <dbReference type="EC" id="2.1.1.72"/>
    </reaction>
</comment>
<dbReference type="SUPFAM" id="SSF53335">
    <property type="entry name" value="S-adenosyl-L-methionine-dependent methyltransferases"/>
    <property type="match status" value="1"/>
</dbReference>
<evidence type="ECO:0000313" key="8">
    <source>
        <dbReference type="Proteomes" id="UP000298781"/>
    </source>
</evidence>
<dbReference type="OrthoDB" id="9806213at2"/>
<evidence type="ECO:0000256" key="2">
    <source>
        <dbReference type="ARBA" id="ARBA00011900"/>
    </source>
</evidence>
<evidence type="ECO:0000256" key="1">
    <source>
        <dbReference type="ARBA" id="ARBA00006594"/>
    </source>
</evidence>
<comment type="similarity">
    <text evidence="1">Belongs to the N(4)/N(6)-methyltransferase family.</text>
</comment>
<dbReference type="InterPro" id="IPR003356">
    <property type="entry name" value="DNA_methylase_A-5"/>
</dbReference>
<proteinExistence type="inferred from homology"/>
<dbReference type="GO" id="GO:0008170">
    <property type="term" value="F:N-methyltransferase activity"/>
    <property type="evidence" value="ECO:0007669"/>
    <property type="project" value="InterPro"/>
</dbReference>
<dbReference type="Gene3D" id="3.40.50.150">
    <property type="entry name" value="Vaccinia Virus protein VP39"/>
    <property type="match status" value="1"/>
</dbReference>
<feature type="domain" description="DNA methylase adenine-specific" evidence="6">
    <location>
        <begin position="312"/>
        <end position="387"/>
    </location>
</feature>
<dbReference type="KEGG" id="pstg:E8M01_13485"/>
<keyword evidence="8" id="KW-1185">Reference proteome</keyword>
<evidence type="ECO:0000256" key="5">
    <source>
        <dbReference type="ARBA" id="ARBA00047942"/>
    </source>
</evidence>
<keyword evidence="3" id="KW-0489">Methyltransferase</keyword>
<dbReference type="PANTHER" id="PTHR33841:SF1">
    <property type="entry name" value="DNA METHYLTRANSFERASE A"/>
    <property type="match status" value="1"/>
</dbReference>
<dbReference type="PANTHER" id="PTHR33841">
    <property type="entry name" value="DNA METHYLTRANSFERASE YEEA-RELATED"/>
    <property type="match status" value="1"/>
</dbReference>
<reference evidence="7 8" key="1">
    <citation type="submission" date="2019-04" db="EMBL/GenBank/DDBJ databases">
        <title>Phreatobacter aquaticus sp. nov.</title>
        <authorList>
            <person name="Choi A."/>
        </authorList>
    </citation>
    <scope>NUCLEOTIDE SEQUENCE [LARGE SCALE GENOMIC DNA]</scope>
    <source>
        <strain evidence="7 8">KCTC 52518</strain>
    </source>
</reference>
<evidence type="ECO:0000256" key="4">
    <source>
        <dbReference type="ARBA" id="ARBA00022679"/>
    </source>
</evidence>
<dbReference type="EC" id="2.1.1.72" evidence="2"/>
<evidence type="ECO:0000256" key="3">
    <source>
        <dbReference type="ARBA" id="ARBA00022603"/>
    </source>
</evidence>
<dbReference type="InterPro" id="IPR050953">
    <property type="entry name" value="N4_N6_ade-DNA_methylase"/>
</dbReference>
<dbReference type="Proteomes" id="UP000298781">
    <property type="component" value="Chromosome"/>
</dbReference>
<dbReference type="REBASE" id="311297">
    <property type="entry name" value="Pst52518ORF13485P"/>
</dbReference>
<sequence>MSGPSLDTVVSTFGQSAKAKLSNPAIAGAPEDQLRSPLEVLIEQGLAPIAGHAVGQVSLVGETGLADIKTRPDYAVTVGKVLVGFIELKAPGKGADPRKFQDPHDKDQWARLKSLPNLLYTDGNAFSLWRDGAPQGSIIRLEGDVEISGVKLKAPGELVALFSDFLSWSPIPPKSPRRLAEISARLCRLLRDEVSEQLERGSSGLTGLADDWRKLLFPQADDAQFADGYAQAVTFGLLIARTRDISLADGIEHAASDLKKSNSLIGTALGLLTDNPVNQKALATSLGAMTRVLNEVNWAEVSKDDPDAWLYFYEHFLEVYDNTLRKRTGSYYTPPEVVNAMVRFVDDVLRGPLFGRAAGLASAEVTVADPAVGTGTFLLGVLRKIAANWPAAGSVDTFLS</sequence>
<dbReference type="RefSeq" id="WP_136960586.1">
    <property type="nucleotide sequence ID" value="NZ_CP039690.1"/>
</dbReference>
<evidence type="ECO:0000259" key="6">
    <source>
        <dbReference type="Pfam" id="PF02384"/>
    </source>
</evidence>
<keyword evidence="4" id="KW-0808">Transferase</keyword>
<dbReference type="GO" id="GO:0032259">
    <property type="term" value="P:methylation"/>
    <property type="evidence" value="ECO:0007669"/>
    <property type="project" value="UniProtKB-KW"/>
</dbReference>
<dbReference type="Pfam" id="PF02384">
    <property type="entry name" value="N6_Mtase"/>
    <property type="match status" value="1"/>
</dbReference>
<evidence type="ECO:0000313" key="7">
    <source>
        <dbReference type="EMBL" id="QCI65137.1"/>
    </source>
</evidence>
<accession>A0A4D7BAM6</accession>
<dbReference type="GO" id="GO:0009007">
    <property type="term" value="F:site-specific DNA-methyltransferase (adenine-specific) activity"/>
    <property type="evidence" value="ECO:0007669"/>
    <property type="project" value="UniProtKB-EC"/>
</dbReference>
<dbReference type="EMBL" id="CP039690">
    <property type="protein sequence ID" value="QCI65137.1"/>
    <property type="molecule type" value="Genomic_DNA"/>
</dbReference>
<organism evidence="7 8">
    <name type="scientific">Phreatobacter stygius</name>
    <dbReference type="NCBI Taxonomy" id="1940610"/>
    <lineage>
        <taxon>Bacteria</taxon>
        <taxon>Pseudomonadati</taxon>
        <taxon>Pseudomonadota</taxon>
        <taxon>Alphaproteobacteria</taxon>
        <taxon>Hyphomicrobiales</taxon>
        <taxon>Phreatobacteraceae</taxon>
        <taxon>Phreatobacter</taxon>
    </lineage>
</organism>
<dbReference type="GO" id="GO:0003677">
    <property type="term" value="F:DNA binding"/>
    <property type="evidence" value="ECO:0007669"/>
    <property type="project" value="InterPro"/>
</dbReference>
<name>A0A4D7BAM6_9HYPH</name>
<protein>
    <recommendedName>
        <fullName evidence="2">site-specific DNA-methyltransferase (adenine-specific)</fullName>
        <ecNumber evidence="2">2.1.1.72</ecNumber>
    </recommendedName>
</protein>
<dbReference type="InterPro" id="IPR029063">
    <property type="entry name" value="SAM-dependent_MTases_sf"/>
</dbReference>
<dbReference type="PRINTS" id="PR00507">
    <property type="entry name" value="N12N6MTFRASE"/>
</dbReference>
<gene>
    <name evidence="7" type="ORF">E8M01_13485</name>
</gene>
<dbReference type="AlphaFoldDB" id="A0A4D7BAM6"/>